<evidence type="ECO:0000313" key="1">
    <source>
        <dbReference type="EMBL" id="AJP18467.1"/>
    </source>
</evidence>
<keyword evidence="1" id="KW-0614">Plasmid</keyword>
<accession>A0A0C5GSW2</accession>
<dbReference type="AlphaFoldDB" id="A0A0C5GSW2"/>
<reference evidence="1" key="1">
    <citation type="journal article" date="2015" name="Antimicrob. Agents Chemother.">
        <title>Complete nucleotide sequences of two NDM-1-encoding plasmids from the same sequence type 11 Klebsiella pneumoniae strain.</title>
        <authorList>
            <person name="Studentova V."/>
            <person name="Dobiasova H."/>
            <person name="Hedlova D."/>
            <person name="Dolejska M."/>
            <person name="Papagiannitsis C.C."/>
            <person name="Hrabak J."/>
        </authorList>
    </citation>
    <scope>NUCLEOTIDE SEQUENCE</scope>
    <source>
        <strain evidence="1">Kpn-3002cz</strain>
        <plasmid evidence="1">pB-3002cz</plasmid>
    </source>
</reference>
<sequence>MSAIFDRVLKASIAAHELRHSMKRKFTAGMASLVALTPLSALADGSLTDMVDEGATGMSDVEKDALVFAEGLGVLIVFASIIAMKNKAKSPHITTGGIITGWVVGIFLIGLAEIVRRSQSQVGMTEVTVGSGS</sequence>
<name>A0A0C5GSW2_KLEPN</name>
<dbReference type="RefSeq" id="WP_015632433.1">
    <property type="nucleotide sequence ID" value="NZ_CABFWU010000003.1"/>
</dbReference>
<geneLocation type="plasmid" evidence="1">
    <name>pB-3002cz</name>
</geneLocation>
<organism evidence="1">
    <name type="scientific">Klebsiella pneumoniae</name>
    <dbReference type="NCBI Taxonomy" id="573"/>
    <lineage>
        <taxon>Bacteria</taxon>
        <taxon>Pseudomonadati</taxon>
        <taxon>Pseudomonadota</taxon>
        <taxon>Gammaproteobacteria</taxon>
        <taxon>Enterobacterales</taxon>
        <taxon>Enterobacteriaceae</taxon>
        <taxon>Klebsiella/Raoultella group</taxon>
        <taxon>Klebsiella</taxon>
        <taxon>Klebsiella pneumoniae complex</taxon>
    </lineage>
</organism>
<dbReference type="EMBL" id="KJ958926">
    <property type="protein sequence ID" value="AJP18467.1"/>
    <property type="molecule type" value="Genomic_DNA"/>
</dbReference>
<proteinExistence type="predicted"/>
<dbReference type="Pfam" id="PF20535">
    <property type="entry name" value="DUF6750"/>
    <property type="match status" value="1"/>
</dbReference>
<protein>
    <submittedName>
        <fullName evidence="1">TraR</fullName>
    </submittedName>
</protein>
<dbReference type="InterPro" id="IPR046638">
    <property type="entry name" value="DUF6750"/>
</dbReference>
<dbReference type="PATRIC" id="fig|573.1921.peg.5862"/>